<protein>
    <recommendedName>
        <fullName evidence="2">methylcrotonoyl-CoA carboxylase</fullName>
        <ecNumber evidence="2">6.4.1.4</ecNumber>
    </recommendedName>
    <alternativeName>
        <fullName evidence="4">3-methylcrotonyl-CoA carboxylase 2</fullName>
    </alternativeName>
    <alternativeName>
        <fullName evidence="3">3-methylcrotonyl-CoA:carbon dioxide ligase subunit beta</fullName>
    </alternativeName>
</protein>
<comment type="catalytic activity">
    <reaction evidence="5">
        <text>3-methylbut-2-enoyl-CoA + hydrogencarbonate + ATP = 3-methyl-(2E)-glutaconyl-CoA + ADP + phosphate + H(+)</text>
        <dbReference type="Rhea" id="RHEA:13589"/>
        <dbReference type="ChEBI" id="CHEBI:15378"/>
        <dbReference type="ChEBI" id="CHEBI:17544"/>
        <dbReference type="ChEBI" id="CHEBI:30616"/>
        <dbReference type="ChEBI" id="CHEBI:43474"/>
        <dbReference type="ChEBI" id="CHEBI:57344"/>
        <dbReference type="ChEBI" id="CHEBI:57346"/>
        <dbReference type="ChEBI" id="CHEBI:456216"/>
        <dbReference type="EC" id="6.4.1.4"/>
    </reaction>
</comment>
<dbReference type="EC" id="6.4.1.4" evidence="2"/>
<dbReference type="PANTHER" id="PTHR22855">
    <property type="entry name" value="ACETYL, PROPIONYL, PYRUVATE, AND GLUTACONYL CARBOXYLASE-RELATED"/>
    <property type="match status" value="1"/>
</dbReference>
<dbReference type="EMBL" id="KL584763">
    <property type="protein sequence ID" value="KEQ94239.1"/>
    <property type="molecule type" value="Genomic_DNA"/>
</dbReference>
<dbReference type="PROSITE" id="PS50980">
    <property type="entry name" value="COA_CT_NTER"/>
    <property type="match status" value="1"/>
</dbReference>
<sequence length="545" mass="58883">MSLNSNKFPTIASAVNRKDPQFVSNTEKWQPVLSRFEDALLTSASQGHDAGQARHLKRGQLLARDRVSLLLDPESPFLELCAVAGFDDEDSSPSASIVSGIGLVNGALVLIFAHIPTLSGAAWNERTVQKQNRVTRIATENKLPIIALVQSAGVFLPQQFKVFHAGGQIFRDLAMRTKEGCQSCAVVFGSSTAGGAYHPALSDYTIMVKDQAQVFLGGPPLVKMATGEVTDAETLGGAEMHASVTGLADQLATDEFDAIQKARRWALTLTNTSRVSLVSSLPESLPEPPLHDSEDILGIVNPDIRMPMDMMEILLRVVDGSRLELYKPNFGKALITAWAHIHGHLVGCIANKTPVIQMDESDKSTAFIHLCNQNNIPIIFFHNVTGFMVGTRTEKAGLIKKGARLVSAVSTSSVPHISIICGASYGAGNYAMCGRAYRPRFLFSWPMSRCSVMGAAQLSGVMETVQRASAKSTGKILNEGKLQAEVASFRDAVERDSEAYRTSSHLHDDGIIDPRDTRNVLGMCLEVVKQVPVEGSSSSKVLARI</sequence>
<dbReference type="InterPro" id="IPR029045">
    <property type="entry name" value="ClpP/crotonase-like_dom_sf"/>
</dbReference>
<reference evidence="8 9" key="1">
    <citation type="journal article" date="2014" name="BMC Genomics">
        <title>Genome sequencing of four Aureobasidium pullulans varieties: biotechnological potential, stress tolerance, and description of new species.</title>
        <authorList>
            <person name="Gostin Ar C."/>
            <person name="Ohm R.A."/>
            <person name="Kogej T."/>
            <person name="Sonjak S."/>
            <person name="Turk M."/>
            <person name="Zajc J."/>
            <person name="Zalar P."/>
            <person name="Grube M."/>
            <person name="Sun H."/>
            <person name="Han J."/>
            <person name="Sharma A."/>
            <person name="Chiniquy J."/>
            <person name="Ngan C.Y."/>
            <person name="Lipzen A."/>
            <person name="Barry K."/>
            <person name="Grigoriev I.V."/>
            <person name="Gunde-Cimerman N."/>
        </authorList>
    </citation>
    <scope>NUCLEOTIDE SEQUENCE [LARGE SCALE GENOMIC DNA]</scope>
    <source>
        <strain evidence="8 9">EXF-2481</strain>
    </source>
</reference>
<dbReference type="PANTHER" id="PTHR22855:SF46">
    <property type="entry name" value="METHYLCROTONOYL-COA CARBOXYLASE"/>
    <property type="match status" value="1"/>
</dbReference>
<evidence type="ECO:0000256" key="1">
    <source>
        <dbReference type="ARBA" id="ARBA00025711"/>
    </source>
</evidence>
<evidence type="ECO:0000256" key="3">
    <source>
        <dbReference type="ARBA" id="ARBA00031237"/>
    </source>
</evidence>
<dbReference type="InterPro" id="IPR011763">
    <property type="entry name" value="COA_CT_C"/>
</dbReference>
<feature type="domain" description="CoA carboxyltransferase C-terminal" evidence="7">
    <location>
        <begin position="288"/>
        <end position="545"/>
    </location>
</feature>
<dbReference type="InterPro" id="IPR045190">
    <property type="entry name" value="MCCB/AccD1-like"/>
</dbReference>
<dbReference type="UniPathway" id="UPA00363">
    <property type="reaction ID" value="UER00861"/>
</dbReference>
<gene>
    <name evidence="8" type="ORF">AUEXF2481DRAFT_66908</name>
</gene>
<name>A0A074YDX0_AURSE</name>
<dbReference type="OrthoDB" id="439921at2759"/>
<comment type="pathway">
    <text evidence="1">Amino-acid degradation; L-leucine degradation; (S)-3-hydroxy-3-methylglutaryl-CoA from 3-isovaleryl-CoA: step 2/3.</text>
</comment>
<dbReference type="InParanoid" id="A0A074YDX0"/>
<dbReference type="InterPro" id="IPR011762">
    <property type="entry name" value="COA_CT_N"/>
</dbReference>
<dbReference type="OMA" id="QGGIIKH"/>
<proteinExistence type="predicted"/>
<dbReference type="Pfam" id="PF01039">
    <property type="entry name" value="Carboxyl_trans"/>
    <property type="match status" value="1"/>
</dbReference>
<evidence type="ECO:0000259" key="7">
    <source>
        <dbReference type="PROSITE" id="PS50989"/>
    </source>
</evidence>
<dbReference type="GO" id="GO:0004485">
    <property type="term" value="F:methylcrotonoyl-CoA carboxylase activity"/>
    <property type="evidence" value="ECO:0007669"/>
    <property type="project" value="UniProtKB-EC"/>
</dbReference>
<dbReference type="AlphaFoldDB" id="A0A074YDX0"/>
<dbReference type="HOGENOM" id="CLU_018822_0_1_1"/>
<evidence type="ECO:0000313" key="9">
    <source>
        <dbReference type="Proteomes" id="UP000030641"/>
    </source>
</evidence>
<dbReference type="PROSITE" id="PS50989">
    <property type="entry name" value="COA_CT_CTER"/>
    <property type="match status" value="1"/>
</dbReference>
<dbReference type="FunFam" id="3.90.226.10:FF:000030">
    <property type="entry name" value="Acetyl-CoA carboxylase carboxyltransferase subunit"/>
    <property type="match status" value="1"/>
</dbReference>
<dbReference type="RefSeq" id="XP_013342641.1">
    <property type="nucleotide sequence ID" value="XM_013487187.1"/>
</dbReference>
<dbReference type="STRING" id="1043005.A0A074YDX0"/>
<evidence type="ECO:0000259" key="6">
    <source>
        <dbReference type="PROSITE" id="PS50980"/>
    </source>
</evidence>
<dbReference type="InterPro" id="IPR034733">
    <property type="entry name" value="AcCoA_carboxyl_beta"/>
</dbReference>
<evidence type="ECO:0000313" key="8">
    <source>
        <dbReference type="EMBL" id="KEQ94239.1"/>
    </source>
</evidence>
<dbReference type="Proteomes" id="UP000030641">
    <property type="component" value="Unassembled WGS sequence"/>
</dbReference>
<dbReference type="GeneID" id="25370327"/>
<evidence type="ECO:0000256" key="5">
    <source>
        <dbReference type="ARBA" id="ARBA00052347"/>
    </source>
</evidence>
<dbReference type="GO" id="GO:0006552">
    <property type="term" value="P:L-leucine catabolic process"/>
    <property type="evidence" value="ECO:0007669"/>
    <property type="project" value="UniProtKB-UniPathway"/>
</dbReference>
<feature type="domain" description="CoA carboxyltransferase N-terminal" evidence="6">
    <location>
        <begin position="28"/>
        <end position="281"/>
    </location>
</feature>
<dbReference type="Gene3D" id="3.90.226.10">
    <property type="entry name" value="2-enoyl-CoA Hydratase, Chain A, domain 1"/>
    <property type="match status" value="2"/>
</dbReference>
<evidence type="ECO:0000256" key="2">
    <source>
        <dbReference type="ARBA" id="ARBA00026116"/>
    </source>
</evidence>
<accession>A0A074YDX0</accession>
<evidence type="ECO:0000256" key="4">
    <source>
        <dbReference type="ARBA" id="ARBA00031404"/>
    </source>
</evidence>
<organism evidence="8 9">
    <name type="scientific">Aureobasidium subglaciale (strain EXF-2481)</name>
    <name type="common">Aureobasidium pullulans var. subglaciale</name>
    <dbReference type="NCBI Taxonomy" id="1043005"/>
    <lineage>
        <taxon>Eukaryota</taxon>
        <taxon>Fungi</taxon>
        <taxon>Dikarya</taxon>
        <taxon>Ascomycota</taxon>
        <taxon>Pezizomycotina</taxon>
        <taxon>Dothideomycetes</taxon>
        <taxon>Dothideomycetidae</taxon>
        <taxon>Dothideales</taxon>
        <taxon>Saccotheciaceae</taxon>
        <taxon>Aureobasidium</taxon>
    </lineage>
</organism>
<dbReference type="SUPFAM" id="SSF52096">
    <property type="entry name" value="ClpP/crotonase"/>
    <property type="match status" value="2"/>
</dbReference>
<dbReference type="FunFam" id="3.90.226.10:FF:000021">
    <property type="entry name" value="Acetyl-CoA carboxylase carboxyltransferase subunit"/>
    <property type="match status" value="1"/>
</dbReference>
<keyword evidence="9" id="KW-1185">Reference proteome</keyword>